<feature type="compositionally biased region" description="Polar residues" evidence="1">
    <location>
        <begin position="307"/>
        <end position="318"/>
    </location>
</feature>
<dbReference type="PANTHER" id="PTHR47618:SF1">
    <property type="entry name" value="BIFUNCTIONAL OLIGORIBONUCLEASE AND PAP PHOSPHATASE NRNA"/>
    <property type="match status" value="1"/>
</dbReference>
<evidence type="ECO:0000256" key="1">
    <source>
        <dbReference type="SAM" id="MobiDB-lite"/>
    </source>
</evidence>
<dbReference type="Proteomes" id="UP000179069">
    <property type="component" value="Unassembled WGS sequence"/>
</dbReference>
<name>A0A1G1VLR4_9BACT</name>
<evidence type="ECO:0008006" key="4">
    <source>
        <dbReference type="Google" id="ProtNLM"/>
    </source>
</evidence>
<dbReference type="AlphaFoldDB" id="A0A1G1VLR4"/>
<evidence type="ECO:0000313" key="2">
    <source>
        <dbReference type="EMBL" id="OGY16326.1"/>
    </source>
</evidence>
<gene>
    <name evidence="2" type="ORF">A2785_00025</name>
</gene>
<sequence>MNDQLHTEELRKVLDTTKSVFVLLPQNPSLDATASALALFLSLKEAGKTVFVGCPTQMRVEYKNLVGVDRISDKIGNRNLIISFDYQEDAIEKVSYNVEEGKFNLVIEPKSGNLPLDSKGVNFAYEGMEAKLIFVIGAKKLEDLTKLYEKDRQAFTETTIVNIDSRPGNTNFGQINITEPGAASISEVMFQLMKKLNLPINVDIAGNLLKGIETQTQYLQAPFAGPDTFEAVAQLLRAGAKRAPSQQAPMRPWMGRPQVPPMPGYQVQSQRLPPLEQTAPPIPAPTILSEPKLDIEESSVVAEQGDLTRQTQGATQFKQPAPLGETQVTQSPSRQIRQNQSDKGEPGNNREDTNVQNDWLKPKIYKGSTRS</sequence>
<accession>A0A1G1VLR4</accession>
<evidence type="ECO:0000313" key="3">
    <source>
        <dbReference type="Proteomes" id="UP000179069"/>
    </source>
</evidence>
<proteinExistence type="predicted"/>
<dbReference type="PANTHER" id="PTHR47618">
    <property type="entry name" value="BIFUNCTIONAL OLIGORIBONUCLEASE AND PAP PHOSPHATASE NRNA"/>
    <property type="match status" value="1"/>
</dbReference>
<feature type="compositionally biased region" description="Polar residues" evidence="1">
    <location>
        <begin position="326"/>
        <end position="339"/>
    </location>
</feature>
<dbReference type="InterPro" id="IPR051319">
    <property type="entry name" value="Oligoribo/pAp-PDE_c-di-AMP_PDE"/>
</dbReference>
<feature type="region of interest" description="Disordered" evidence="1">
    <location>
        <begin position="242"/>
        <end position="268"/>
    </location>
</feature>
<feature type="compositionally biased region" description="Basic and acidic residues" evidence="1">
    <location>
        <begin position="340"/>
        <end position="353"/>
    </location>
</feature>
<dbReference type="SUPFAM" id="SSF64182">
    <property type="entry name" value="DHH phosphoesterases"/>
    <property type="match status" value="1"/>
</dbReference>
<protein>
    <recommendedName>
        <fullName evidence="4">DDH domain-containing protein</fullName>
    </recommendedName>
</protein>
<feature type="region of interest" description="Disordered" evidence="1">
    <location>
        <begin position="306"/>
        <end position="371"/>
    </location>
</feature>
<organism evidence="2 3">
    <name type="scientific">Candidatus Chisholmbacteria bacterium RIFCSPHIGHO2_01_FULL_49_18</name>
    <dbReference type="NCBI Taxonomy" id="1797590"/>
    <lineage>
        <taxon>Bacteria</taxon>
        <taxon>Candidatus Chisholmiibacteriota</taxon>
    </lineage>
</organism>
<reference evidence="2 3" key="1">
    <citation type="journal article" date="2016" name="Nat. Commun.">
        <title>Thousands of microbial genomes shed light on interconnected biogeochemical processes in an aquifer system.</title>
        <authorList>
            <person name="Anantharaman K."/>
            <person name="Brown C.T."/>
            <person name="Hug L.A."/>
            <person name="Sharon I."/>
            <person name="Castelle C.J."/>
            <person name="Probst A.J."/>
            <person name="Thomas B.C."/>
            <person name="Singh A."/>
            <person name="Wilkins M.J."/>
            <person name="Karaoz U."/>
            <person name="Brodie E.L."/>
            <person name="Williams K.H."/>
            <person name="Hubbard S.S."/>
            <person name="Banfield J.F."/>
        </authorList>
    </citation>
    <scope>NUCLEOTIDE SEQUENCE [LARGE SCALE GENOMIC DNA]</scope>
</reference>
<dbReference type="EMBL" id="MHCI01000017">
    <property type="protein sequence ID" value="OGY16326.1"/>
    <property type="molecule type" value="Genomic_DNA"/>
</dbReference>
<comment type="caution">
    <text evidence="2">The sequence shown here is derived from an EMBL/GenBank/DDBJ whole genome shotgun (WGS) entry which is preliminary data.</text>
</comment>
<dbReference type="InterPro" id="IPR038763">
    <property type="entry name" value="DHH_sf"/>
</dbReference>
<dbReference type="Gene3D" id="3.90.1640.10">
    <property type="entry name" value="inorganic pyrophosphatase (n-terminal core)"/>
    <property type="match status" value="2"/>
</dbReference>